<dbReference type="Gene3D" id="3.60.40.10">
    <property type="entry name" value="PPM-type phosphatase domain"/>
    <property type="match status" value="1"/>
</dbReference>
<dbReference type="EMBL" id="RKRK01000002">
    <property type="protein sequence ID" value="RPF57413.1"/>
    <property type="molecule type" value="Genomic_DNA"/>
</dbReference>
<organism evidence="1 2">
    <name type="scientific">Abyssicoccus albus</name>
    <dbReference type="NCBI Taxonomy" id="1817405"/>
    <lineage>
        <taxon>Bacteria</taxon>
        <taxon>Bacillati</taxon>
        <taxon>Bacillota</taxon>
        <taxon>Bacilli</taxon>
        <taxon>Bacillales</taxon>
        <taxon>Abyssicoccaceae</taxon>
    </lineage>
</organism>
<dbReference type="InterPro" id="IPR036457">
    <property type="entry name" value="PPM-type-like_dom_sf"/>
</dbReference>
<evidence type="ECO:0000313" key="1">
    <source>
        <dbReference type="EMBL" id="RPF57413.1"/>
    </source>
</evidence>
<gene>
    <name evidence="1" type="ORF">EDD62_0031</name>
</gene>
<proteinExistence type="predicted"/>
<accession>A0A3N5BIJ8</accession>
<reference evidence="1 2" key="1">
    <citation type="submission" date="2018-11" db="EMBL/GenBank/DDBJ databases">
        <title>Genomic Encyclopedia of Type Strains, Phase IV (KMG-IV): sequencing the most valuable type-strain genomes for metagenomic binning, comparative biology and taxonomic classification.</title>
        <authorList>
            <person name="Goeker M."/>
        </authorList>
    </citation>
    <scope>NUCLEOTIDE SEQUENCE [LARGE SCALE GENOMIC DNA]</scope>
    <source>
        <strain evidence="1 2">DSM 29158</strain>
    </source>
</reference>
<protein>
    <recommendedName>
        <fullName evidence="3">Protein phosphatase 2C-like protein</fullName>
    </recommendedName>
</protein>
<evidence type="ECO:0000313" key="2">
    <source>
        <dbReference type="Proteomes" id="UP000277108"/>
    </source>
</evidence>
<dbReference type="SUPFAM" id="SSF81606">
    <property type="entry name" value="PP2C-like"/>
    <property type="match status" value="1"/>
</dbReference>
<dbReference type="RefSeq" id="WP_123807071.1">
    <property type="nucleotide sequence ID" value="NZ_RKRK01000002.1"/>
</dbReference>
<dbReference type="AlphaFoldDB" id="A0A3N5BIJ8"/>
<dbReference type="OrthoDB" id="1755431at2"/>
<keyword evidence="2" id="KW-1185">Reference proteome</keyword>
<sequence length="288" mass="33595">MSYTIDAYTRIGQNPINEDGLIINHQQSIFGVIDGVTSLNEEIYEGLTAGRHATNAVQEYLNDHRMSRFNKMSIKDITMEANYAIDQRMKELNAHPIETKDRFQCCHAVIRINDDQKIIEWSQTADCMLYAIFRNEENEEERMIVKKINEDRFKSREIDRLEQWRNHNLDEFKRGEWPEEMKQEALNYRNFANLSSEYTVLNGDSALKKVLNNGSIPMSNLEAVILHTDGLYPVVNSEEDLIMDLYNEGCQLIADKIHQFELNDKDKMKVVRSKVHDDKAAIVIQFNK</sequence>
<evidence type="ECO:0008006" key="3">
    <source>
        <dbReference type="Google" id="ProtNLM"/>
    </source>
</evidence>
<dbReference type="Proteomes" id="UP000277108">
    <property type="component" value="Unassembled WGS sequence"/>
</dbReference>
<name>A0A3N5BIJ8_9BACL</name>
<comment type="caution">
    <text evidence="1">The sequence shown here is derived from an EMBL/GenBank/DDBJ whole genome shotgun (WGS) entry which is preliminary data.</text>
</comment>